<dbReference type="InterPro" id="IPR007485">
    <property type="entry name" value="LPS_assembly_LptE"/>
</dbReference>
<reference evidence="1 2" key="1">
    <citation type="journal article" date="2011" name="J. Bacteriol.">
        <title>Complete genome sequence and updated annotation of Desulfovibrio alaskensis G20.</title>
        <authorList>
            <person name="Hauser L.J."/>
            <person name="Land M.L."/>
            <person name="Brown S.D."/>
            <person name="Larimer F."/>
            <person name="Keller K.L."/>
            <person name="Rapp-Giles B.J."/>
            <person name="Price M.N."/>
            <person name="Lin M."/>
            <person name="Bruce D.C."/>
            <person name="Detter J.C."/>
            <person name="Tapia R."/>
            <person name="Han C.S."/>
            <person name="Goodwin L.A."/>
            <person name="Cheng J.F."/>
            <person name="Pitluck S."/>
            <person name="Copeland A."/>
            <person name="Lucas S."/>
            <person name="Nolan M."/>
            <person name="Lapidus A.L."/>
            <person name="Palumbo A.V."/>
            <person name="Wall J.D."/>
        </authorList>
    </citation>
    <scope>NUCLEOTIDE SEQUENCE [LARGE SCALE GENOMIC DNA]</scope>
    <source>
        <strain evidence="2">ATCC BAA 1058 / DSM 17464 / G20</strain>
    </source>
</reference>
<protein>
    <submittedName>
        <fullName evidence="1">Putative lipoprotein</fullName>
    </submittedName>
</protein>
<dbReference type="GO" id="GO:0019867">
    <property type="term" value="C:outer membrane"/>
    <property type="evidence" value="ECO:0007669"/>
    <property type="project" value="InterPro"/>
</dbReference>
<dbReference type="GO" id="GO:0043165">
    <property type="term" value="P:Gram-negative-bacterium-type cell outer membrane assembly"/>
    <property type="evidence" value="ECO:0007669"/>
    <property type="project" value="InterPro"/>
</dbReference>
<dbReference type="KEGG" id="dde:Dde_2440"/>
<organism evidence="1 2">
    <name type="scientific">Oleidesulfovibrio alaskensis (strain ATCC BAA-1058 / DSM 17464 / G20)</name>
    <name type="common">Desulfovibrio alaskensis</name>
    <dbReference type="NCBI Taxonomy" id="207559"/>
    <lineage>
        <taxon>Bacteria</taxon>
        <taxon>Pseudomonadati</taxon>
        <taxon>Thermodesulfobacteriota</taxon>
        <taxon>Desulfovibrionia</taxon>
        <taxon>Desulfovibrionales</taxon>
        <taxon>Desulfovibrionaceae</taxon>
        <taxon>Oleidesulfovibrio</taxon>
    </lineage>
</organism>
<dbReference type="STRING" id="207559.Dde_2440"/>
<evidence type="ECO:0000313" key="1">
    <source>
        <dbReference type="EMBL" id="ABB39237.1"/>
    </source>
</evidence>
<dbReference type="eggNOG" id="ENOG5031H68">
    <property type="taxonomic scope" value="Bacteria"/>
</dbReference>
<dbReference type="AlphaFoldDB" id="Q30YK9"/>
<keyword evidence="2" id="KW-1185">Reference proteome</keyword>
<proteinExistence type="predicted"/>
<keyword evidence="1" id="KW-0449">Lipoprotein</keyword>
<dbReference type="HOGENOM" id="CLU_121834_0_0_7"/>
<gene>
    <name evidence="1" type="ordered locus">Dde_2440</name>
</gene>
<accession>Q30YK9</accession>
<dbReference type="Proteomes" id="UP000002710">
    <property type="component" value="Chromosome"/>
</dbReference>
<sequence length="185" mass="20258">MSSQADNIRARTRGASAIRTAVLCAVLACVLFALQGCGGYRLAADEPSVFGGPQATIRIREVVNPSLFPWVGAVIRAEMRDEITNRHMATWKDNGRTDYSIAVIVDKITVTGRATDTDDSDRLFSASVSLKAAVYDDNTNTVVWDSGFTSVSETYRTFSGTDQQAAYSAVRKATQYVVDRMRHSF</sequence>
<dbReference type="EMBL" id="CP000112">
    <property type="protein sequence ID" value="ABB39237.1"/>
    <property type="molecule type" value="Genomic_DNA"/>
</dbReference>
<dbReference type="Pfam" id="PF04390">
    <property type="entry name" value="LptE"/>
    <property type="match status" value="1"/>
</dbReference>
<dbReference type="RefSeq" id="WP_011368306.1">
    <property type="nucleotide sequence ID" value="NC_007519.1"/>
</dbReference>
<name>Q30YK9_OLEA2</name>
<evidence type="ECO:0000313" key="2">
    <source>
        <dbReference type="Proteomes" id="UP000002710"/>
    </source>
</evidence>